<proteinExistence type="inferred from homology"/>
<dbReference type="GO" id="GO:0005886">
    <property type="term" value="C:plasma membrane"/>
    <property type="evidence" value="ECO:0007669"/>
    <property type="project" value="TreeGrafter"/>
</dbReference>
<accession>A0A6J4LW21</accession>
<feature type="transmembrane region" description="Helical" evidence="2">
    <location>
        <begin position="100"/>
        <end position="124"/>
    </location>
</feature>
<keyword evidence="2" id="KW-0812">Transmembrane</keyword>
<evidence type="ECO:0000259" key="3">
    <source>
        <dbReference type="Pfam" id="PF09335"/>
    </source>
</evidence>
<keyword evidence="2" id="KW-1133">Transmembrane helix</keyword>
<name>A0A6J4LW21_9ACTN</name>
<feature type="domain" description="VTT" evidence="3">
    <location>
        <begin position="28"/>
        <end position="146"/>
    </location>
</feature>
<evidence type="ECO:0000256" key="2">
    <source>
        <dbReference type="SAM" id="Phobius"/>
    </source>
</evidence>
<dbReference type="PANTHER" id="PTHR42709:SF11">
    <property type="entry name" value="DEDA FAMILY PROTEIN"/>
    <property type="match status" value="1"/>
</dbReference>
<reference evidence="4" key="1">
    <citation type="submission" date="2020-02" db="EMBL/GenBank/DDBJ databases">
        <authorList>
            <person name="Meier V. D."/>
        </authorList>
    </citation>
    <scope>NUCLEOTIDE SEQUENCE</scope>
    <source>
        <strain evidence="4">AVDCRST_MAG34</strain>
    </source>
</reference>
<feature type="transmembrane region" description="Helical" evidence="2">
    <location>
        <begin position="45"/>
        <end position="65"/>
    </location>
</feature>
<organism evidence="4">
    <name type="scientific">uncultured Nocardioidaceae bacterium</name>
    <dbReference type="NCBI Taxonomy" id="253824"/>
    <lineage>
        <taxon>Bacteria</taxon>
        <taxon>Bacillati</taxon>
        <taxon>Actinomycetota</taxon>
        <taxon>Actinomycetes</taxon>
        <taxon>Propionibacteriales</taxon>
        <taxon>Nocardioidaceae</taxon>
        <taxon>environmental samples</taxon>
    </lineage>
</organism>
<dbReference type="PANTHER" id="PTHR42709">
    <property type="entry name" value="ALKALINE PHOSPHATASE LIKE PROTEIN"/>
    <property type="match status" value="1"/>
</dbReference>
<dbReference type="EMBL" id="CADCUI010000022">
    <property type="protein sequence ID" value="CAA9342880.1"/>
    <property type="molecule type" value="Genomic_DNA"/>
</dbReference>
<evidence type="ECO:0000256" key="1">
    <source>
        <dbReference type="ARBA" id="ARBA00010792"/>
    </source>
</evidence>
<dbReference type="InterPro" id="IPR032816">
    <property type="entry name" value="VTT_dom"/>
</dbReference>
<dbReference type="Pfam" id="PF09335">
    <property type="entry name" value="VTT_dom"/>
    <property type="match status" value="1"/>
</dbReference>
<feature type="transmembrane region" description="Helical" evidence="2">
    <location>
        <begin position="12"/>
        <end position="33"/>
    </location>
</feature>
<evidence type="ECO:0000313" key="4">
    <source>
        <dbReference type="EMBL" id="CAA9342880.1"/>
    </source>
</evidence>
<dbReference type="InterPro" id="IPR051311">
    <property type="entry name" value="DedA_domain"/>
</dbReference>
<sequence>MLSAGVVGDALGILGVAIASALVPVINIEVYLIGLAAVSGGGHTWFLAAVGGMGQMLGKLVWYHLGGNALRWGWVRRKMEKPKAAAKLELWRRRTNDRPLVGALLLFVSAVSGFPPFAIVAVLAGQLRMNVWMFLGVGFVGRTLRFAGFLGGADWLVELSSRWF</sequence>
<gene>
    <name evidence="4" type="ORF">AVDCRST_MAG34-1043</name>
</gene>
<comment type="similarity">
    <text evidence="1">Belongs to the DedA family.</text>
</comment>
<dbReference type="AlphaFoldDB" id="A0A6J4LW21"/>
<keyword evidence="2" id="KW-0472">Membrane</keyword>
<protein>
    <recommendedName>
        <fullName evidence="3">VTT domain-containing protein</fullName>
    </recommendedName>
</protein>